<sequence length="75" mass="8491">MKLKFVPPDLEAREFINMMDSISNGLEPTVKTVVNPLMKLIAGSNISKNVVHEIVGITDTLKEYTKKKNDYKKLI</sequence>
<evidence type="ECO:0000313" key="1">
    <source>
        <dbReference type="EMBL" id="KKM60073.1"/>
    </source>
</evidence>
<accession>A0A0F9IRT3</accession>
<reference evidence="1" key="1">
    <citation type="journal article" date="2015" name="Nature">
        <title>Complex archaea that bridge the gap between prokaryotes and eukaryotes.</title>
        <authorList>
            <person name="Spang A."/>
            <person name="Saw J.H."/>
            <person name="Jorgensen S.L."/>
            <person name="Zaremba-Niedzwiedzka K."/>
            <person name="Martijn J."/>
            <person name="Lind A.E."/>
            <person name="van Eijk R."/>
            <person name="Schleper C."/>
            <person name="Guy L."/>
            <person name="Ettema T.J."/>
        </authorList>
    </citation>
    <scope>NUCLEOTIDE SEQUENCE</scope>
</reference>
<organism evidence="1">
    <name type="scientific">marine sediment metagenome</name>
    <dbReference type="NCBI Taxonomy" id="412755"/>
    <lineage>
        <taxon>unclassified sequences</taxon>
        <taxon>metagenomes</taxon>
        <taxon>ecological metagenomes</taxon>
    </lineage>
</organism>
<protein>
    <submittedName>
        <fullName evidence="1">Uncharacterized protein</fullName>
    </submittedName>
</protein>
<gene>
    <name evidence="1" type="ORF">LCGC14_1545470</name>
</gene>
<proteinExistence type="predicted"/>
<comment type="caution">
    <text evidence="1">The sequence shown here is derived from an EMBL/GenBank/DDBJ whole genome shotgun (WGS) entry which is preliminary data.</text>
</comment>
<dbReference type="AlphaFoldDB" id="A0A0F9IRT3"/>
<name>A0A0F9IRT3_9ZZZZ</name>
<dbReference type="EMBL" id="LAZR01011745">
    <property type="protein sequence ID" value="KKM60073.1"/>
    <property type="molecule type" value="Genomic_DNA"/>
</dbReference>